<dbReference type="Proteomes" id="UP001500575">
    <property type="component" value="Unassembled WGS sequence"/>
</dbReference>
<dbReference type="RefSeq" id="WP_344302065.1">
    <property type="nucleotide sequence ID" value="NZ_BAAAQQ010000002.1"/>
</dbReference>
<dbReference type="EMBL" id="BAAAQQ010000002">
    <property type="protein sequence ID" value="GAA2115713.1"/>
    <property type="molecule type" value="Genomic_DNA"/>
</dbReference>
<sequence length="99" mass="10694">MPEYLVELYAARGDERGVRLAAERLSAACDQLTRGGQEVRYLRSIFVPEDETSFSLCEAESAESVRQAVSIAGLGSAHVSTAVPVPGRSPEVRQEGIRS</sequence>
<evidence type="ECO:0000313" key="1">
    <source>
        <dbReference type="EMBL" id="GAA2115713.1"/>
    </source>
</evidence>
<gene>
    <name evidence="1" type="ORF">GCM10009843_05360</name>
</gene>
<proteinExistence type="predicted"/>
<organism evidence="1 2">
    <name type="scientific">Nocardioides bigeumensis</name>
    <dbReference type="NCBI Taxonomy" id="433657"/>
    <lineage>
        <taxon>Bacteria</taxon>
        <taxon>Bacillati</taxon>
        <taxon>Actinomycetota</taxon>
        <taxon>Actinomycetes</taxon>
        <taxon>Propionibacteriales</taxon>
        <taxon>Nocardioidaceae</taxon>
        <taxon>Nocardioides</taxon>
    </lineage>
</organism>
<comment type="caution">
    <text evidence="1">The sequence shown here is derived from an EMBL/GenBank/DDBJ whole genome shotgun (WGS) entry which is preliminary data.</text>
</comment>
<keyword evidence="2" id="KW-1185">Reference proteome</keyword>
<reference evidence="2" key="1">
    <citation type="journal article" date="2019" name="Int. J. Syst. Evol. Microbiol.">
        <title>The Global Catalogue of Microorganisms (GCM) 10K type strain sequencing project: providing services to taxonomists for standard genome sequencing and annotation.</title>
        <authorList>
            <consortium name="The Broad Institute Genomics Platform"/>
            <consortium name="The Broad Institute Genome Sequencing Center for Infectious Disease"/>
            <person name="Wu L."/>
            <person name="Ma J."/>
        </authorList>
    </citation>
    <scope>NUCLEOTIDE SEQUENCE [LARGE SCALE GENOMIC DNA]</scope>
    <source>
        <strain evidence="2">JCM 16021</strain>
    </source>
</reference>
<evidence type="ECO:0008006" key="3">
    <source>
        <dbReference type="Google" id="ProtNLM"/>
    </source>
</evidence>
<accession>A0ABP5JIY2</accession>
<protein>
    <recommendedName>
        <fullName evidence="3">DUF4242 domain-containing protein</fullName>
    </recommendedName>
</protein>
<name>A0ABP5JIY2_9ACTN</name>
<evidence type="ECO:0000313" key="2">
    <source>
        <dbReference type="Proteomes" id="UP001500575"/>
    </source>
</evidence>